<reference evidence="1" key="1">
    <citation type="submission" date="2023-03" db="EMBL/GenBank/DDBJ databases">
        <authorList>
            <person name="Steffen K."/>
            <person name="Cardenas P."/>
        </authorList>
    </citation>
    <scope>NUCLEOTIDE SEQUENCE</scope>
</reference>
<keyword evidence="2" id="KW-1185">Reference proteome</keyword>
<evidence type="ECO:0000313" key="2">
    <source>
        <dbReference type="Proteomes" id="UP001174909"/>
    </source>
</evidence>
<comment type="caution">
    <text evidence="1">The sequence shown here is derived from an EMBL/GenBank/DDBJ whole genome shotgun (WGS) entry which is preliminary data.</text>
</comment>
<name>A0AA35S4L6_GEOBA</name>
<protein>
    <submittedName>
        <fullName evidence="1">Leucine-rich repeat-containing protein 49</fullName>
    </submittedName>
</protein>
<dbReference type="Gene3D" id="3.80.10.10">
    <property type="entry name" value="Ribonuclease Inhibitor"/>
    <property type="match status" value="1"/>
</dbReference>
<organism evidence="1 2">
    <name type="scientific">Geodia barretti</name>
    <name type="common">Barrett's horny sponge</name>
    <dbReference type="NCBI Taxonomy" id="519541"/>
    <lineage>
        <taxon>Eukaryota</taxon>
        <taxon>Metazoa</taxon>
        <taxon>Porifera</taxon>
        <taxon>Demospongiae</taxon>
        <taxon>Heteroscleromorpha</taxon>
        <taxon>Tetractinellida</taxon>
        <taxon>Astrophorina</taxon>
        <taxon>Geodiidae</taxon>
        <taxon>Geodia</taxon>
    </lineage>
</organism>
<sequence>MQGEERKIERGEYCVCVCLQEEEREEAVAVRREEEQSLKQQRRRTVVQEYREVAVVAIQKSWDAQHADLFSSHSTHDLTTSQQTHKSCLASASLPHLLPTFLVDLAPPTLHLYGSGALDALDTPPRDEQPLTSLHFHCVEFSDIVPWLNKIPRAFPDLNSLCLECTNLTTLDQLNHLSFLPSPLHTLTITRHGNPLTHHPLFTHYALYRLSHLQLSVFNDRLVTEDDIAAANRVFGSLGKLASTYLQPERLASLVLHHRPRYGRGSKTVTQNGRRRSEEPVGMVGLHGFTDSTSDRAHVMRQELACSLTSSLHSTTLEAHRKLSVLRDSWSAITTQLVRTSLSELSQLDTSMADIFNQL</sequence>
<proteinExistence type="predicted"/>
<dbReference type="AlphaFoldDB" id="A0AA35S4L6"/>
<dbReference type="InterPro" id="IPR032675">
    <property type="entry name" value="LRR_dom_sf"/>
</dbReference>
<evidence type="ECO:0000313" key="1">
    <source>
        <dbReference type="EMBL" id="CAI8022563.1"/>
    </source>
</evidence>
<gene>
    <name evidence="1" type="ORF">GBAR_LOCUS13235</name>
</gene>
<dbReference type="EMBL" id="CASHTH010001963">
    <property type="protein sequence ID" value="CAI8022563.1"/>
    <property type="molecule type" value="Genomic_DNA"/>
</dbReference>
<accession>A0AA35S4L6</accession>
<dbReference type="Proteomes" id="UP001174909">
    <property type="component" value="Unassembled WGS sequence"/>
</dbReference>